<evidence type="ECO:0000313" key="3">
    <source>
        <dbReference type="Proteomes" id="UP000789405"/>
    </source>
</evidence>
<reference evidence="2" key="1">
    <citation type="submission" date="2021-06" db="EMBL/GenBank/DDBJ databases">
        <authorList>
            <person name="Kallberg Y."/>
            <person name="Tangrot J."/>
            <person name="Rosling A."/>
        </authorList>
    </citation>
    <scope>NUCLEOTIDE SEQUENCE</scope>
    <source>
        <strain evidence="2">MA453B</strain>
    </source>
</reference>
<accession>A0A9N9BWK3</accession>
<feature type="compositionally biased region" description="Basic and acidic residues" evidence="1">
    <location>
        <begin position="19"/>
        <end position="33"/>
    </location>
</feature>
<feature type="compositionally biased region" description="Basic and acidic residues" evidence="1">
    <location>
        <begin position="42"/>
        <end position="57"/>
    </location>
</feature>
<dbReference type="EMBL" id="CAJVPY010003127">
    <property type="protein sequence ID" value="CAG8582327.1"/>
    <property type="molecule type" value="Genomic_DNA"/>
</dbReference>
<dbReference type="Proteomes" id="UP000789405">
    <property type="component" value="Unassembled WGS sequence"/>
</dbReference>
<evidence type="ECO:0000256" key="1">
    <source>
        <dbReference type="SAM" id="MobiDB-lite"/>
    </source>
</evidence>
<feature type="region of interest" description="Disordered" evidence="1">
    <location>
        <begin position="1"/>
        <end position="67"/>
    </location>
</feature>
<name>A0A9N9BWK3_9GLOM</name>
<proteinExistence type="predicted"/>
<evidence type="ECO:0000313" key="2">
    <source>
        <dbReference type="EMBL" id="CAG8582327.1"/>
    </source>
</evidence>
<comment type="caution">
    <text evidence="2">The sequence shown here is derived from an EMBL/GenBank/DDBJ whole genome shotgun (WGS) entry which is preliminary data.</text>
</comment>
<sequence>NLLATEIENGKLTSSKYYGEQKKPLSNRKKLDFNETVVSKKSSGDRRQKRPDSTIRESKRHCSSKRS</sequence>
<dbReference type="AlphaFoldDB" id="A0A9N9BWK3"/>
<organism evidence="2 3">
    <name type="scientific">Dentiscutata erythropus</name>
    <dbReference type="NCBI Taxonomy" id="1348616"/>
    <lineage>
        <taxon>Eukaryota</taxon>
        <taxon>Fungi</taxon>
        <taxon>Fungi incertae sedis</taxon>
        <taxon>Mucoromycota</taxon>
        <taxon>Glomeromycotina</taxon>
        <taxon>Glomeromycetes</taxon>
        <taxon>Diversisporales</taxon>
        <taxon>Gigasporaceae</taxon>
        <taxon>Dentiscutata</taxon>
    </lineage>
</organism>
<feature type="non-terminal residue" evidence="2">
    <location>
        <position position="1"/>
    </location>
</feature>
<feature type="compositionally biased region" description="Basic residues" evidence="1">
    <location>
        <begin position="58"/>
        <end position="67"/>
    </location>
</feature>
<gene>
    <name evidence="2" type="ORF">DERYTH_LOCUS6753</name>
</gene>
<protein>
    <submittedName>
        <fullName evidence="2">23181_t:CDS:1</fullName>
    </submittedName>
</protein>
<keyword evidence="3" id="KW-1185">Reference proteome</keyword>